<organism evidence="10 11">
    <name type="scientific">Vagococcus martis</name>
    <dbReference type="NCBI Taxonomy" id="1768210"/>
    <lineage>
        <taxon>Bacteria</taxon>
        <taxon>Bacillati</taxon>
        <taxon>Bacillota</taxon>
        <taxon>Bacilli</taxon>
        <taxon>Lactobacillales</taxon>
        <taxon>Enterococcaceae</taxon>
        <taxon>Vagococcus</taxon>
    </lineage>
</organism>
<evidence type="ECO:0000256" key="2">
    <source>
        <dbReference type="ARBA" id="ARBA00008540"/>
    </source>
</evidence>
<evidence type="ECO:0000256" key="4">
    <source>
        <dbReference type="ARBA" id="ARBA00022475"/>
    </source>
</evidence>
<dbReference type="Proteomes" id="UP000189970">
    <property type="component" value="Unassembled WGS sequence"/>
</dbReference>
<feature type="transmembrane region" description="Helical" evidence="9">
    <location>
        <begin position="416"/>
        <end position="440"/>
    </location>
</feature>
<dbReference type="PANTHER" id="PTHR30588">
    <property type="entry name" value="BRANCHED-CHAIN AMINO ACID TRANSPORT SYSTEM 2 CARRIER PROTEIN"/>
    <property type="match status" value="1"/>
</dbReference>
<feature type="transmembrane region" description="Helical" evidence="9">
    <location>
        <begin position="123"/>
        <end position="141"/>
    </location>
</feature>
<comment type="subcellular location">
    <subcellularLocation>
        <location evidence="1 9">Cell membrane</location>
        <topology evidence="1 9">Multi-pass membrane protein</topology>
    </subcellularLocation>
</comment>
<dbReference type="GO" id="GO:0015820">
    <property type="term" value="P:L-leucine transport"/>
    <property type="evidence" value="ECO:0007669"/>
    <property type="project" value="TreeGrafter"/>
</dbReference>
<dbReference type="PANTHER" id="PTHR30588:SF0">
    <property type="entry name" value="BRANCHED-CHAIN AMINO ACID PERMEASE BRNQ"/>
    <property type="match status" value="1"/>
</dbReference>
<evidence type="ECO:0000256" key="6">
    <source>
        <dbReference type="ARBA" id="ARBA00022970"/>
    </source>
</evidence>
<dbReference type="InterPro" id="IPR004685">
    <property type="entry name" value="Brnchd-chn_aa_trnsp_Livcs"/>
</dbReference>
<evidence type="ECO:0000256" key="8">
    <source>
        <dbReference type="ARBA" id="ARBA00023136"/>
    </source>
</evidence>
<feature type="transmembrane region" description="Helical" evidence="9">
    <location>
        <begin position="349"/>
        <end position="369"/>
    </location>
</feature>
<dbReference type="Pfam" id="PF05525">
    <property type="entry name" value="Branch_AA_trans"/>
    <property type="match status" value="1"/>
</dbReference>
<reference evidence="10 11" key="1">
    <citation type="submission" date="2017-02" db="EMBL/GenBank/DDBJ databases">
        <title>Vagococcus cremeus sp. nov., isolated from the small intestine of a marten, Martes flavigula.</title>
        <authorList>
            <person name="Tak E.J."/>
            <person name="Bae J.-W."/>
        </authorList>
    </citation>
    <scope>NUCLEOTIDE SEQUENCE [LARGE SCALE GENOMIC DNA]</scope>
    <source>
        <strain evidence="10 11">D7T301</strain>
    </source>
</reference>
<sequence length="453" mass="49161">MKERLSHKEKLYIGIMVFGLFFGAGNLIFPIQMGQEAGKNVLLANNGFLISAIGIPFLAIISFGATGTNKIFELASRVSTSFAYFFTIVLYLIIGPIFAMPRLATTSYEMSIAPFIPDNKSTLYLFIFSAVFFLLVLIFSFKPSNILDYIGKYLTPLFLVLLGSLVVISFIHPMGGIKEAPVQPIYESRPFVEGFLGGYNTLDALAGLAFGAIIIESVKSFGIDKKSRIAVETMKAGVFGIVLMGIIYTLLSLMGAMSLGTLSLNSNGGVTLSQLADYYLGVPGSVLLGLIVIIACLKTAIGLATSFGKAYSEIFSEKHYLSFVLGCLAVALMISNIGLNAIIAASIPVLMFIYPLAMVLILLSIFSNWTDKMPSCYKITMGFTVIASILDAVRVLPNGLKQNSFVSSVLSTSEQYIPFFTSGLSWIIFAFIGIVVSLIVNIKRKRLTQKSLE</sequence>
<comment type="similarity">
    <text evidence="2 9">Belongs to the branched chain amino acid transporter family.</text>
</comment>
<keyword evidence="4" id="KW-1003">Cell membrane</keyword>
<feature type="transmembrane region" description="Helical" evidence="9">
    <location>
        <begin position="12"/>
        <end position="31"/>
    </location>
</feature>
<keyword evidence="3 9" id="KW-0813">Transport</keyword>
<feature type="transmembrane region" description="Helical" evidence="9">
    <location>
        <begin position="43"/>
        <end position="61"/>
    </location>
</feature>
<evidence type="ECO:0000313" key="11">
    <source>
        <dbReference type="Proteomes" id="UP000189970"/>
    </source>
</evidence>
<dbReference type="NCBIfam" id="TIGR00796">
    <property type="entry name" value="livcs"/>
    <property type="match status" value="1"/>
</dbReference>
<proteinExistence type="inferred from homology"/>
<evidence type="ECO:0000256" key="5">
    <source>
        <dbReference type="ARBA" id="ARBA00022692"/>
    </source>
</evidence>
<keyword evidence="11" id="KW-1185">Reference proteome</keyword>
<keyword evidence="8 9" id="KW-0472">Membrane</keyword>
<feature type="transmembrane region" description="Helical" evidence="9">
    <location>
        <begin position="376"/>
        <end position="396"/>
    </location>
</feature>
<dbReference type="GO" id="GO:0005886">
    <property type="term" value="C:plasma membrane"/>
    <property type="evidence" value="ECO:0007669"/>
    <property type="project" value="UniProtKB-SubCell"/>
</dbReference>
<dbReference type="GO" id="GO:0015190">
    <property type="term" value="F:L-leucine transmembrane transporter activity"/>
    <property type="evidence" value="ECO:0007669"/>
    <property type="project" value="TreeGrafter"/>
</dbReference>
<comment type="caution">
    <text evidence="10">The sequence shown here is derived from an EMBL/GenBank/DDBJ whole genome shotgun (WGS) entry which is preliminary data.</text>
</comment>
<accession>A0A1V4DGQ4</accession>
<comment type="function">
    <text evidence="9">Component of the transport system for branched-chain amino acids.</text>
</comment>
<feature type="transmembrane region" description="Helical" evidence="9">
    <location>
        <begin position="82"/>
        <end position="103"/>
    </location>
</feature>
<feature type="transmembrane region" description="Helical" evidence="9">
    <location>
        <begin position="320"/>
        <end position="343"/>
    </location>
</feature>
<dbReference type="AlphaFoldDB" id="A0A1V4DGQ4"/>
<dbReference type="GO" id="GO:0005304">
    <property type="term" value="F:L-valine transmembrane transporter activity"/>
    <property type="evidence" value="ECO:0007669"/>
    <property type="project" value="TreeGrafter"/>
</dbReference>
<evidence type="ECO:0000256" key="3">
    <source>
        <dbReference type="ARBA" id="ARBA00022448"/>
    </source>
</evidence>
<name>A0A1V4DGQ4_9ENTE</name>
<feature type="transmembrane region" description="Helical" evidence="9">
    <location>
        <begin position="153"/>
        <end position="175"/>
    </location>
</feature>
<gene>
    <name evidence="10" type="ORF">BW731_05495</name>
</gene>
<feature type="transmembrane region" description="Helical" evidence="9">
    <location>
        <begin position="278"/>
        <end position="300"/>
    </location>
</feature>
<dbReference type="GO" id="GO:0015818">
    <property type="term" value="P:isoleucine transport"/>
    <property type="evidence" value="ECO:0007669"/>
    <property type="project" value="TreeGrafter"/>
</dbReference>
<dbReference type="RefSeq" id="WP_079346417.1">
    <property type="nucleotide sequence ID" value="NZ_MVAB01000001.1"/>
</dbReference>
<keyword evidence="5 9" id="KW-0812">Transmembrane</keyword>
<evidence type="ECO:0000313" key="10">
    <source>
        <dbReference type="EMBL" id="OPF87704.1"/>
    </source>
</evidence>
<dbReference type="EMBL" id="MVAB01000001">
    <property type="protein sequence ID" value="OPF87704.1"/>
    <property type="molecule type" value="Genomic_DNA"/>
</dbReference>
<evidence type="ECO:0000256" key="7">
    <source>
        <dbReference type="ARBA" id="ARBA00022989"/>
    </source>
</evidence>
<evidence type="ECO:0000256" key="1">
    <source>
        <dbReference type="ARBA" id="ARBA00004651"/>
    </source>
</evidence>
<keyword evidence="7 9" id="KW-1133">Transmembrane helix</keyword>
<feature type="transmembrane region" description="Helical" evidence="9">
    <location>
        <begin position="236"/>
        <end position="258"/>
    </location>
</feature>
<dbReference type="GO" id="GO:0015188">
    <property type="term" value="F:L-isoleucine transmembrane transporter activity"/>
    <property type="evidence" value="ECO:0007669"/>
    <property type="project" value="TreeGrafter"/>
</dbReference>
<feature type="transmembrane region" description="Helical" evidence="9">
    <location>
        <begin position="195"/>
        <end position="215"/>
    </location>
</feature>
<evidence type="ECO:0000256" key="9">
    <source>
        <dbReference type="RuleBase" id="RU362122"/>
    </source>
</evidence>
<protein>
    <recommendedName>
        <fullName evidence="9">Branched-chain amino acid transport system carrier protein</fullName>
    </recommendedName>
</protein>
<keyword evidence="6 9" id="KW-0029">Amino-acid transport</keyword>